<proteinExistence type="predicted"/>
<dbReference type="Gene3D" id="1.10.3290.10">
    <property type="entry name" value="Fido-like domain"/>
    <property type="match status" value="1"/>
</dbReference>
<gene>
    <name evidence="2" type="ORF">D5039_12895</name>
</gene>
<evidence type="ECO:0000313" key="3">
    <source>
        <dbReference type="Proteomes" id="UP001208935"/>
    </source>
</evidence>
<reference evidence="3" key="1">
    <citation type="submission" date="2023-07" db="EMBL/GenBank/DDBJ databases">
        <title>Verminephrobacter genomes.</title>
        <authorList>
            <person name="Lund M.B."/>
        </authorList>
    </citation>
    <scope>NUCLEOTIDE SEQUENCE [LARGE SCALE GENOMIC DNA]</scope>
    <source>
        <strain evidence="3">AtM5-05</strain>
    </source>
</reference>
<evidence type="ECO:0000259" key="1">
    <source>
        <dbReference type="PROSITE" id="PS51459"/>
    </source>
</evidence>
<dbReference type="InterPro" id="IPR040198">
    <property type="entry name" value="Fido_containing"/>
</dbReference>
<organism evidence="2 3">
    <name type="scientific">Verminephrobacter aporrectodeae subsp. tuberculatae</name>
    <dbReference type="NCBI Taxonomy" id="1110392"/>
    <lineage>
        <taxon>Bacteria</taxon>
        <taxon>Pseudomonadati</taxon>
        <taxon>Pseudomonadota</taxon>
        <taxon>Betaproteobacteria</taxon>
        <taxon>Burkholderiales</taxon>
        <taxon>Comamonadaceae</taxon>
        <taxon>Verminephrobacter</taxon>
    </lineage>
</organism>
<name>A0ABT3KVJ2_9BURK</name>
<dbReference type="RefSeq" id="WP_010099844.1">
    <property type="nucleotide sequence ID" value="NZ_QZCW01000002.1"/>
</dbReference>
<protein>
    <submittedName>
        <fullName evidence="2">Fic family protein</fullName>
    </submittedName>
</protein>
<keyword evidence="3" id="KW-1185">Reference proteome</keyword>
<dbReference type="Pfam" id="PF02661">
    <property type="entry name" value="Fic"/>
    <property type="match status" value="1"/>
</dbReference>
<dbReference type="Proteomes" id="UP001208935">
    <property type="component" value="Unassembled WGS sequence"/>
</dbReference>
<accession>A0ABT3KVJ2</accession>
<dbReference type="PROSITE" id="PS51459">
    <property type="entry name" value="FIDO"/>
    <property type="match status" value="1"/>
</dbReference>
<dbReference type="InterPro" id="IPR003812">
    <property type="entry name" value="Fido"/>
</dbReference>
<dbReference type="EMBL" id="QZCW01000002">
    <property type="protein sequence ID" value="MCW5322012.1"/>
    <property type="molecule type" value="Genomic_DNA"/>
</dbReference>
<comment type="caution">
    <text evidence="2">The sequence shown here is derived from an EMBL/GenBank/DDBJ whole genome shotgun (WGS) entry which is preliminary data.</text>
</comment>
<feature type="domain" description="Fido" evidence="1">
    <location>
        <begin position="230"/>
        <end position="383"/>
    </location>
</feature>
<dbReference type="SUPFAM" id="SSF140931">
    <property type="entry name" value="Fic-like"/>
    <property type="match status" value="1"/>
</dbReference>
<sequence>MIGYEFLLSKIPLRMPELAKPAKVKPVTRVEDMADLIAIPKAIAPTADTILPHLLFALKHEPMQLAILHEALRLVPAQDVIDAISESPSGAYVRRAAYLWEKVHGVELELPLAGPAGNYVDFFDPKAYYTGQAWERSQKYRISFNGIGPYEFCPVVRRDDTLEREGEAILRTLREWAQAPENEPLMDRVMAWAYLSETRDSFAIENEVPSPDKERAFVAAMEHLRDRAPLTEDYLVGLQNAVISSPRSAESGFRGAQNWLQRGGHGALAVRYVPPAPEHLRPLIDGLMRMANAKDDVPALIKAALVSFGFVFIHPFMDGNGRVSRLLAHHCLHMKGALPDVKGSPAILPLSVAMKQEERQYLGALESFSKPVRALWDVMFIGDGDFTFDFRSTPMVYAHWSGVQAAAFVIRCARIALRQSLVDEARYLEAYDLAYERIDKQFDLPNRTINLLIQWIHQNNNRMPERRRTAREVAHILADEDLSRIEGIVAEAFASNEGPAERAAGAAAP</sequence>
<dbReference type="InterPro" id="IPR036597">
    <property type="entry name" value="Fido-like_dom_sf"/>
</dbReference>
<dbReference type="PANTHER" id="PTHR13504">
    <property type="entry name" value="FIDO DOMAIN-CONTAINING PROTEIN DDB_G0283145"/>
    <property type="match status" value="1"/>
</dbReference>
<evidence type="ECO:0000313" key="2">
    <source>
        <dbReference type="EMBL" id="MCW5322012.1"/>
    </source>
</evidence>
<dbReference type="PANTHER" id="PTHR13504:SF38">
    <property type="entry name" value="FIDO DOMAIN-CONTAINING PROTEIN"/>
    <property type="match status" value="1"/>
</dbReference>